<dbReference type="AlphaFoldDB" id="A0A974H6I8"/>
<evidence type="ECO:0000313" key="2">
    <source>
        <dbReference type="EMBL" id="OCT66632.1"/>
    </source>
</evidence>
<proteinExistence type="predicted"/>
<sequence length="97" mass="10433">MSRGGVNSAVTEVPVSGLALVLLGFGSVVLSLARKPQEEGDSDGRKSHHPKSCPVQLNEQETWGLMVSVYPNTQIGFSLLPAFNSFYFTNSGLFSFP</sequence>
<keyword evidence="1" id="KW-0472">Membrane</keyword>
<accession>A0A974H6I8</accession>
<evidence type="ECO:0000256" key="1">
    <source>
        <dbReference type="SAM" id="Phobius"/>
    </source>
</evidence>
<protein>
    <submittedName>
        <fullName evidence="2">Uncharacterized protein</fullName>
    </submittedName>
</protein>
<name>A0A974H6I8_XENLA</name>
<organism evidence="2 3">
    <name type="scientific">Xenopus laevis</name>
    <name type="common">African clawed frog</name>
    <dbReference type="NCBI Taxonomy" id="8355"/>
    <lineage>
        <taxon>Eukaryota</taxon>
        <taxon>Metazoa</taxon>
        <taxon>Chordata</taxon>
        <taxon>Craniata</taxon>
        <taxon>Vertebrata</taxon>
        <taxon>Euteleostomi</taxon>
        <taxon>Amphibia</taxon>
        <taxon>Batrachia</taxon>
        <taxon>Anura</taxon>
        <taxon>Pipoidea</taxon>
        <taxon>Pipidae</taxon>
        <taxon>Xenopodinae</taxon>
        <taxon>Xenopus</taxon>
        <taxon>Xenopus</taxon>
    </lineage>
</organism>
<dbReference type="EMBL" id="CM004481">
    <property type="protein sequence ID" value="OCT66632.1"/>
    <property type="molecule type" value="Genomic_DNA"/>
</dbReference>
<gene>
    <name evidence="2" type="ORF">XELAEV_18042886mg</name>
</gene>
<keyword evidence="1" id="KW-0812">Transmembrane</keyword>
<dbReference type="Proteomes" id="UP000694892">
    <property type="component" value="Chromosome 8S"/>
</dbReference>
<feature type="transmembrane region" description="Helical" evidence="1">
    <location>
        <begin position="15"/>
        <end position="33"/>
    </location>
</feature>
<evidence type="ECO:0000313" key="3">
    <source>
        <dbReference type="Proteomes" id="UP000694892"/>
    </source>
</evidence>
<reference evidence="3" key="1">
    <citation type="journal article" date="2016" name="Nature">
        <title>Genome evolution in the allotetraploid frog Xenopus laevis.</title>
        <authorList>
            <person name="Session A.M."/>
            <person name="Uno Y."/>
            <person name="Kwon T."/>
            <person name="Chapman J.A."/>
            <person name="Toyoda A."/>
            <person name="Takahashi S."/>
            <person name="Fukui A."/>
            <person name="Hikosaka A."/>
            <person name="Suzuki A."/>
            <person name="Kondo M."/>
            <person name="van Heeringen S.J."/>
            <person name="Quigley I."/>
            <person name="Heinz S."/>
            <person name="Ogino H."/>
            <person name="Ochi H."/>
            <person name="Hellsten U."/>
            <person name="Lyons J.B."/>
            <person name="Simakov O."/>
            <person name="Putnam N."/>
            <person name="Stites J."/>
            <person name="Kuroki Y."/>
            <person name="Tanaka T."/>
            <person name="Michiue T."/>
            <person name="Watanabe M."/>
            <person name="Bogdanovic O."/>
            <person name="Lister R."/>
            <person name="Georgiou G."/>
            <person name="Paranjpe S.S."/>
            <person name="van Kruijsbergen I."/>
            <person name="Shu S."/>
            <person name="Carlson J."/>
            <person name="Kinoshita T."/>
            <person name="Ohta Y."/>
            <person name="Mawaribuchi S."/>
            <person name="Jenkins J."/>
            <person name="Grimwood J."/>
            <person name="Schmutz J."/>
            <person name="Mitros T."/>
            <person name="Mozaffari S.V."/>
            <person name="Suzuki Y."/>
            <person name="Haramoto Y."/>
            <person name="Yamamoto T.S."/>
            <person name="Takagi C."/>
            <person name="Heald R."/>
            <person name="Miller K."/>
            <person name="Haudenschild C."/>
            <person name="Kitzman J."/>
            <person name="Nakayama T."/>
            <person name="Izutsu Y."/>
            <person name="Robert J."/>
            <person name="Fortriede J."/>
            <person name="Burns K."/>
            <person name="Lotay V."/>
            <person name="Karimi K."/>
            <person name="Yasuoka Y."/>
            <person name="Dichmann D.S."/>
            <person name="Flajnik M.F."/>
            <person name="Houston D.W."/>
            <person name="Shendure J."/>
            <person name="DuPasquier L."/>
            <person name="Vize P.D."/>
            <person name="Zorn A.M."/>
            <person name="Ito M."/>
            <person name="Marcotte E.M."/>
            <person name="Wallingford J.B."/>
            <person name="Ito Y."/>
            <person name="Asashima M."/>
            <person name="Ueno N."/>
            <person name="Matsuda Y."/>
            <person name="Veenstra G.J."/>
            <person name="Fujiyama A."/>
            <person name="Harland R.M."/>
            <person name="Taira M."/>
            <person name="Rokhsar D.S."/>
        </authorList>
    </citation>
    <scope>NUCLEOTIDE SEQUENCE [LARGE SCALE GENOMIC DNA]</scope>
    <source>
        <strain evidence="3">J</strain>
    </source>
</reference>
<feature type="non-terminal residue" evidence="2">
    <location>
        <position position="97"/>
    </location>
</feature>
<keyword evidence="1" id="KW-1133">Transmembrane helix</keyword>